<feature type="region of interest" description="Disordered" evidence="1">
    <location>
        <begin position="1"/>
        <end position="75"/>
    </location>
</feature>
<evidence type="ECO:0000313" key="4">
    <source>
        <dbReference type="Proteomes" id="UP000185663"/>
    </source>
</evidence>
<feature type="transmembrane region" description="Helical" evidence="2">
    <location>
        <begin position="118"/>
        <end position="143"/>
    </location>
</feature>
<accession>A0A1H1NEV3</accession>
<evidence type="ECO:0000313" key="3">
    <source>
        <dbReference type="EMBL" id="SDR96939.1"/>
    </source>
</evidence>
<feature type="transmembrane region" description="Helical" evidence="2">
    <location>
        <begin position="84"/>
        <end position="106"/>
    </location>
</feature>
<dbReference type="Proteomes" id="UP000185663">
    <property type="component" value="Chromosome I"/>
</dbReference>
<protein>
    <recommendedName>
        <fullName evidence="5">DUF4190 domain-containing protein</fullName>
    </recommendedName>
</protein>
<dbReference type="AlphaFoldDB" id="A0A1H1NEV3"/>
<keyword evidence="2" id="KW-0472">Membrane</keyword>
<organism evidence="3 4">
    <name type="scientific">Paraoerskovia marina</name>
    <dbReference type="NCBI Taxonomy" id="545619"/>
    <lineage>
        <taxon>Bacteria</taxon>
        <taxon>Bacillati</taxon>
        <taxon>Actinomycetota</taxon>
        <taxon>Actinomycetes</taxon>
        <taxon>Micrococcales</taxon>
        <taxon>Cellulomonadaceae</taxon>
        <taxon>Paraoerskovia</taxon>
    </lineage>
</organism>
<evidence type="ECO:0008006" key="5">
    <source>
        <dbReference type="Google" id="ProtNLM"/>
    </source>
</evidence>
<reference evidence="3 4" key="1">
    <citation type="submission" date="2016-10" db="EMBL/GenBank/DDBJ databases">
        <authorList>
            <person name="de Groot N.N."/>
        </authorList>
    </citation>
    <scope>NUCLEOTIDE SEQUENCE [LARGE SCALE GENOMIC DNA]</scope>
    <source>
        <strain evidence="3 4">DSM 22126</strain>
    </source>
</reference>
<evidence type="ECO:0000256" key="2">
    <source>
        <dbReference type="SAM" id="Phobius"/>
    </source>
</evidence>
<proteinExistence type="predicted"/>
<dbReference type="STRING" id="545619.SAMN04489860_0501"/>
<name>A0A1H1NEV3_9CELL</name>
<sequence>MSGQTPDPYGVPDGQKPDSSTPPAYGQQPAQPGPPQYGQSGEPGQYGQSAPYGQPGYPQAPGTPDPYGQQPARSGSVPGKTMGIVGLVLAFFMPIVGLVLSIVAFVQSKKAGFSNGPALAGIILGAIFTILATIALILIFTVMGGVVDLYIENCIDGSGGTFVYEGEEFACE</sequence>
<evidence type="ECO:0000256" key="1">
    <source>
        <dbReference type="SAM" id="MobiDB-lite"/>
    </source>
</evidence>
<dbReference type="eggNOG" id="ENOG503388I">
    <property type="taxonomic scope" value="Bacteria"/>
</dbReference>
<keyword evidence="4" id="KW-1185">Reference proteome</keyword>
<gene>
    <name evidence="3" type="ORF">SAMN04489860_0501</name>
</gene>
<keyword evidence="2" id="KW-0812">Transmembrane</keyword>
<feature type="compositionally biased region" description="Low complexity" evidence="1">
    <location>
        <begin position="22"/>
        <end position="62"/>
    </location>
</feature>
<dbReference type="RefSeq" id="WP_083371458.1">
    <property type="nucleotide sequence ID" value="NZ_LT629776.1"/>
</dbReference>
<keyword evidence="2" id="KW-1133">Transmembrane helix</keyword>
<dbReference type="EMBL" id="LT629776">
    <property type="protein sequence ID" value="SDR96939.1"/>
    <property type="molecule type" value="Genomic_DNA"/>
</dbReference>